<dbReference type="Pfam" id="PF13426">
    <property type="entry name" value="PAS_9"/>
    <property type="match status" value="1"/>
</dbReference>
<dbReference type="InterPro" id="IPR005467">
    <property type="entry name" value="His_kinase_dom"/>
</dbReference>
<dbReference type="Proteomes" id="UP000076935">
    <property type="component" value="Unassembled WGS sequence"/>
</dbReference>
<dbReference type="InterPro" id="IPR035965">
    <property type="entry name" value="PAS-like_dom_sf"/>
</dbReference>
<dbReference type="STRING" id="29332.AWH48_17790"/>
<keyword evidence="5" id="KW-0547">Nucleotide-binding</keyword>
<keyword evidence="6" id="KW-0418">Kinase</keyword>
<dbReference type="SUPFAM" id="SSF47384">
    <property type="entry name" value="Homodimeric domain of signal transducing histidine kinase"/>
    <property type="match status" value="1"/>
</dbReference>
<dbReference type="PROSITE" id="PS50112">
    <property type="entry name" value="PAS"/>
    <property type="match status" value="2"/>
</dbReference>
<dbReference type="InterPro" id="IPR003594">
    <property type="entry name" value="HATPase_dom"/>
</dbReference>
<dbReference type="RefSeq" id="WP_063965511.1">
    <property type="nucleotide sequence ID" value="NZ_JBCNAN010000002.1"/>
</dbReference>
<dbReference type="CDD" id="cd00130">
    <property type="entry name" value="PAS"/>
    <property type="match status" value="3"/>
</dbReference>
<evidence type="ECO:0000313" key="12">
    <source>
        <dbReference type="EMBL" id="OAH61252.1"/>
    </source>
</evidence>
<keyword evidence="4" id="KW-0808">Transferase</keyword>
<dbReference type="CDD" id="cd00082">
    <property type="entry name" value="HisKA"/>
    <property type="match status" value="1"/>
</dbReference>
<dbReference type="SUPFAM" id="SSF55874">
    <property type="entry name" value="ATPase domain of HSP90 chaperone/DNA topoisomerase II/histidine kinase"/>
    <property type="match status" value="1"/>
</dbReference>
<comment type="caution">
    <text evidence="12">The sequence shown here is derived from an EMBL/GenBank/DDBJ whole genome shotgun (WGS) entry which is preliminary data.</text>
</comment>
<dbReference type="PANTHER" id="PTHR43065">
    <property type="entry name" value="SENSOR HISTIDINE KINASE"/>
    <property type="match status" value="1"/>
</dbReference>
<feature type="domain" description="PAS" evidence="10">
    <location>
        <begin position="25"/>
        <end position="66"/>
    </location>
</feature>
<evidence type="ECO:0000259" key="11">
    <source>
        <dbReference type="PROSITE" id="PS50113"/>
    </source>
</evidence>
<feature type="domain" description="Histidine kinase" evidence="9">
    <location>
        <begin position="403"/>
        <end position="606"/>
    </location>
</feature>
<dbReference type="GO" id="GO:0005524">
    <property type="term" value="F:ATP binding"/>
    <property type="evidence" value="ECO:0007669"/>
    <property type="project" value="UniProtKB-KW"/>
</dbReference>
<dbReference type="SMART" id="SM00086">
    <property type="entry name" value="PAC"/>
    <property type="match status" value="2"/>
</dbReference>
<dbReference type="InterPro" id="IPR036890">
    <property type="entry name" value="HATPase_C_sf"/>
</dbReference>
<evidence type="ECO:0000259" key="10">
    <source>
        <dbReference type="PROSITE" id="PS50112"/>
    </source>
</evidence>
<comment type="catalytic activity">
    <reaction evidence="1">
        <text>ATP + protein L-histidine = ADP + protein N-phospho-L-histidine.</text>
        <dbReference type="EC" id="2.7.13.3"/>
    </reaction>
</comment>
<evidence type="ECO:0000256" key="6">
    <source>
        <dbReference type="ARBA" id="ARBA00022777"/>
    </source>
</evidence>
<organism evidence="12 13">
    <name type="scientific">Domibacillus aminovorans</name>
    <dbReference type="NCBI Taxonomy" id="29332"/>
    <lineage>
        <taxon>Bacteria</taxon>
        <taxon>Bacillati</taxon>
        <taxon>Bacillota</taxon>
        <taxon>Bacilli</taxon>
        <taxon>Bacillales</taxon>
        <taxon>Bacillaceae</taxon>
        <taxon>Domibacillus</taxon>
    </lineage>
</organism>
<protein>
    <recommendedName>
        <fullName evidence="2">histidine kinase</fullName>
        <ecNumber evidence="2">2.7.13.3</ecNumber>
    </recommendedName>
</protein>
<dbReference type="InterPro" id="IPR000700">
    <property type="entry name" value="PAS-assoc_C"/>
</dbReference>
<dbReference type="InterPro" id="IPR004358">
    <property type="entry name" value="Sig_transdc_His_kin-like_C"/>
</dbReference>
<keyword evidence="3" id="KW-0597">Phosphoprotein</keyword>
<dbReference type="PROSITE" id="PS50109">
    <property type="entry name" value="HIS_KIN"/>
    <property type="match status" value="1"/>
</dbReference>
<evidence type="ECO:0000256" key="2">
    <source>
        <dbReference type="ARBA" id="ARBA00012438"/>
    </source>
</evidence>
<feature type="domain" description="PAC" evidence="11">
    <location>
        <begin position="203"/>
        <end position="255"/>
    </location>
</feature>
<evidence type="ECO:0000256" key="1">
    <source>
        <dbReference type="ARBA" id="ARBA00000085"/>
    </source>
</evidence>
<dbReference type="SMART" id="SM00388">
    <property type="entry name" value="HisKA"/>
    <property type="match status" value="1"/>
</dbReference>
<dbReference type="SMART" id="SM00091">
    <property type="entry name" value="PAS"/>
    <property type="match status" value="3"/>
</dbReference>
<dbReference type="InterPro" id="IPR003661">
    <property type="entry name" value="HisK_dim/P_dom"/>
</dbReference>
<dbReference type="PANTHER" id="PTHR43065:SF10">
    <property type="entry name" value="PEROXIDE STRESS-ACTIVATED HISTIDINE KINASE MAK3"/>
    <property type="match status" value="1"/>
</dbReference>
<dbReference type="SMART" id="SM00387">
    <property type="entry name" value="HATPase_c"/>
    <property type="match status" value="1"/>
</dbReference>
<dbReference type="Pfam" id="PF00512">
    <property type="entry name" value="HisKA"/>
    <property type="match status" value="1"/>
</dbReference>
<dbReference type="Gene3D" id="3.30.565.10">
    <property type="entry name" value="Histidine kinase-like ATPase, C-terminal domain"/>
    <property type="match status" value="1"/>
</dbReference>
<dbReference type="InterPro" id="IPR001610">
    <property type="entry name" value="PAC"/>
</dbReference>
<evidence type="ECO:0000256" key="7">
    <source>
        <dbReference type="ARBA" id="ARBA00022840"/>
    </source>
</evidence>
<dbReference type="AlphaFoldDB" id="A0A177L7H0"/>
<evidence type="ECO:0000256" key="3">
    <source>
        <dbReference type="ARBA" id="ARBA00022553"/>
    </source>
</evidence>
<dbReference type="Pfam" id="PF08448">
    <property type="entry name" value="PAS_4"/>
    <property type="match status" value="1"/>
</dbReference>
<proteinExistence type="predicted"/>
<dbReference type="CDD" id="cd00075">
    <property type="entry name" value="HATPase"/>
    <property type="match status" value="1"/>
</dbReference>
<keyword evidence="7" id="KW-0067">ATP-binding</keyword>
<dbReference type="Gene3D" id="1.10.287.130">
    <property type="match status" value="1"/>
</dbReference>
<evidence type="ECO:0000256" key="4">
    <source>
        <dbReference type="ARBA" id="ARBA00022679"/>
    </source>
</evidence>
<dbReference type="GO" id="GO:0000155">
    <property type="term" value="F:phosphorelay sensor kinase activity"/>
    <property type="evidence" value="ECO:0007669"/>
    <property type="project" value="InterPro"/>
</dbReference>
<accession>A0A177L7H0</accession>
<dbReference type="InterPro" id="IPR000014">
    <property type="entry name" value="PAS"/>
</dbReference>
<sequence length="611" mass="70705">MVYNSKLTDDDSIQWFSNEKDEIRLLIDKSGRIKYINPVMETVSQHIVVDIIDQNLLEFIHPNDKEKTIANLFYLQPPHSFTPFIMRFLRKDGSYCKLYFASAELSERGWIQAIVYNKDREKEKHLKNDSIINVNHPLFTMSDSSAAIISLDGRVMAANQAFEKLYGWTLKEISDQFLPIVPEHLVDEFNELKERVTNGGNVAHYPTFRLKKDGRLLPVALSLSAVKDDTGKIKALSSVTHDRTEYLETQKIIEKQKELLITREKVMSYITENIKEVICLYDISNRKLLYKSPSYDSFWGVSDEELLKDPMQWLENLHHEDRDKLIEFHRATDNSPKELEYEVKGDTEEETRWIWSKITPILDETGTVIHHMCISQDMTDIKKRDNMLKKRDELGIIGQLAAGIAHEIRNPLTAVKGFIQLLNEETNNAYSDVILSELERIEFIMNEFLMLAKPEQEAIMKKQYINDLLKEMIAFMTPEALLNQVEIKMELDQGQPIVYCEPKQIKQVIMNLVKNAIEAMPSGGEVRVTTRREDGWIAIDIKDQGIGIPKDKQVYLFEPFYSDKERGTGLGLMVSKKIIEQHKGKIRIFSKEGSGTLVQVLMPIENKDLYH</sequence>
<evidence type="ECO:0000256" key="8">
    <source>
        <dbReference type="ARBA" id="ARBA00023012"/>
    </source>
</evidence>
<name>A0A177L7H0_9BACI</name>
<gene>
    <name evidence="12" type="ORF">AWH49_13770</name>
</gene>
<dbReference type="PRINTS" id="PR00344">
    <property type="entry name" value="BCTRLSENSOR"/>
</dbReference>
<keyword evidence="13" id="KW-1185">Reference proteome</keyword>
<dbReference type="SUPFAM" id="SSF55785">
    <property type="entry name" value="PYP-like sensor domain (PAS domain)"/>
    <property type="match status" value="3"/>
</dbReference>
<evidence type="ECO:0000313" key="13">
    <source>
        <dbReference type="Proteomes" id="UP000076935"/>
    </source>
</evidence>
<feature type="domain" description="PAS" evidence="10">
    <location>
        <begin position="263"/>
        <end position="346"/>
    </location>
</feature>
<dbReference type="InterPro" id="IPR013655">
    <property type="entry name" value="PAS_fold_3"/>
</dbReference>
<dbReference type="Pfam" id="PF08447">
    <property type="entry name" value="PAS_3"/>
    <property type="match status" value="1"/>
</dbReference>
<reference evidence="12 13" key="1">
    <citation type="submission" date="2016-01" db="EMBL/GenBank/DDBJ databases">
        <title>Investigation of taxonomic status of Bacillus aminovorans.</title>
        <authorList>
            <person name="Verma A."/>
            <person name="Pal Y."/>
            <person name="Krishnamurthi S."/>
        </authorList>
    </citation>
    <scope>NUCLEOTIDE SEQUENCE [LARGE SCALE GENOMIC DNA]</scope>
    <source>
        <strain evidence="12 13">DSM 1314</strain>
    </source>
</reference>
<dbReference type="NCBIfam" id="TIGR00229">
    <property type="entry name" value="sensory_box"/>
    <property type="match status" value="2"/>
</dbReference>
<keyword evidence="8" id="KW-0902">Two-component regulatory system</keyword>
<dbReference type="PROSITE" id="PS50113">
    <property type="entry name" value="PAC"/>
    <property type="match status" value="2"/>
</dbReference>
<dbReference type="InterPro" id="IPR036097">
    <property type="entry name" value="HisK_dim/P_sf"/>
</dbReference>
<evidence type="ECO:0000259" key="9">
    <source>
        <dbReference type="PROSITE" id="PS50109"/>
    </source>
</evidence>
<evidence type="ECO:0000256" key="5">
    <source>
        <dbReference type="ARBA" id="ARBA00022741"/>
    </source>
</evidence>
<dbReference type="InterPro" id="IPR013656">
    <property type="entry name" value="PAS_4"/>
</dbReference>
<dbReference type="EMBL" id="LQWY01000022">
    <property type="protein sequence ID" value="OAH61252.1"/>
    <property type="molecule type" value="Genomic_DNA"/>
</dbReference>
<feature type="domain" description="PAC" evidence="11">
    <location>
        <begin position="337"/>
        <end position="390"/>
    </location>
</feature>
<dbReference type="Pfam" id="PF02518">
    <property type="entry name" value="HATPase_c"/>
    <property type="match status" value="1"/>
</dbReference>
<dbReference type="Gene3D" id="3.30.450.20">
    <property type="entry name" value="PAS domain"/>
    <property type="match status" value="3"/>
</dbReference>
<dbReference type="EC" id="2.7.13.3" evidence="2"/>